<feature type="domain" description="RAP" evidence="2">
    <location>
        <begin position="341"/>
        <end position="405"/>
    </location>
</feature>
<feature type="compositionally biased region" description="Gly residues" evidence="1">
    <location>
        <begin position="470"/>
        <end position="485"/>
    </location>
</feature>
<feature type="compositionally biased region" description="Low complexity" evidence="1">
    <location>
        <begin position="1"/>
        <end position="15"/>
    </location>
</feature>
<dbReference type="PANTHER" id="PTHR21228:SF40">
    <property type="entry name" value="LD45607P"/>
    <property type="match status" value="1"/>
</dbReference>
<sequence>MHGLGKLRQGQQQRGSGWDPTSSPHLNTLADAVAARLRAAVGHGFVAQNISNSLWACAKLSYQDPALLLALTEAAAAIAETMTPQELGNSLWALEALNCTGPAYQPPIKALCGEALQRLQTPPELAAAFTPQELSNILLALEGLQLGEAQAKLVAAVAAEDVRRGFAGYVAQDISNSAWALAKMGFGVGPEAPAQQRQCGLEAALCGRLGELLQREPESMNEQNLANSLWAVAVFGEGPSSSGMQQLAIQLAREAVGRLGMLTDVELTQLWQAQQELGAEVAAVLCSSPDLQAATAAVVAEKREGETTDDRAVTSVNMGVVTDGVLAPLDVAVRLRDGRQVVVDFVGPTRFFSNRKHDPTAMDGRTILRTRQLRRALGESGVLLVPYWEWDGLQSAADQDAYLRRRLQEPPQPPQQLQPPAPPSPAPPQPPQQSACSSIAEQVSGGVAGNQQQQVLLARPPARRQKDGGNGRGAAGGGGPSRRLQ</sequence>
<dbReference type="InterPro" id="IPR050870">
    <property type="entry name" value="FAST_kinase"/>
</dbReference>
<dbReference type="GO" id="GO:1901259">
    <property type="term" value="P:chloroplast rRNA processing"/>
    <property type="evidence" value="ECO:0007669"/>
    <property type="project" value="TreeGrafter"/>
</dbReference>
<gene>
    <name evidence="3" type="ORF">HXX76_011660</name>
</gene>
<dbReference type="GO" id="GO:0044528">
    <property type="term" value="P:regulation of mitochondrial mRNA stability"/>
    <property type="evidence" value="ECO:0007669"/>
    <property type="project" value="TreeGrafter"/>
</dbReference>
<feature type="compositionally biased region" description="Pro residues" evidence="1">
    <location>
        <begin position="410"/>
        <end position="431"/>
    </location>
</feature>
<dbReference type="GO" id="GO:0035770">
    <property type="term" value="C:ribonucleoprotein granule"/>
    <property type="evidence" value="ECO:0007669"/>
    <property type="project" value="TreeGrafter"/>
</dbReference>
<comment type="caution">
    <text evidence="3">The sequence shown here is derived from an EMBL/GenBank/DDBJ whole genome shotgun (WGS) entry which is preliminary data.</text>
</comment>
<dbReference type="AlphaFoldDB" id="A0A835VPE9"/>
<dbReference type="InterPro" id="IPR013584">
    <property type="entry name" value="RAP"/>
</dbReference>
<dbReference type="EMBL" id="JAEHOC010000092">
    <property type="protein sequence ID" value="KAG2422845.1"/>
    <property type="molecule type" value="Genomic_DNA"/>
</dbReference>
<protein>
    <recommendedName>
        <fullName evidence="2">RAP domain-containing protein</fullName>
    </recommendedName>
</protein>
<dbReference type="OrthoDB" id="413408at2759"/>
<organism evidence="3 4">
    <name type="scientific">Chlamydomonas incerta</name>
    <dbReference type="NCBI Taxonomy" id="51695"/>
    <lineage>
        <taxon>Eukaryota</taxon>
        <taxon>Viridiplantae</taxon>
        <taxon>Chlorophyta</taxon>
        <taxon>core chlorophytes</taxon>
        <taxon>Chlorophyceae</taxon>
        <taxon>CS clade</taxon>
        <taxon>Chlamydomonadales</taxon>
        <taxon>Chlamydomonadaceae</taxon>
        <taxon>Chlamydomonas</taxon>
    </lineage>
</organism>
<proteinExistence type="predicted"/>
<keyword evidence="4" id="KW-1185">Reference proteome</keyword>
<accession>A0A835VPE9</accession>
<evidence type="ECO:0000313" key="3">
    <source>
        <dbReference type="EMBL" id="KAG2422845.1"/>
    </source>
</evidence>
<dbReference type="GO" id="GO:0005759">
    <property type="term" value="C:mitochondrial matrix"/>
    <property type="evidence" value="ECO:0007669"/>
    <property type="project" value="TreeGrafter"/>
</dbReference>
<dbReference type="Pfam" id="PF08373">
    <property type="entry name" value="RAP"/>
    <property type="match status" value="1"/>
</dbReference>
<evidence type="ECO:0000256" key="1">
    <source>
        <dbReference type="SAM" id="MobiDB-lite"/>
    </source>
</evidence>
<feature type="region of interest" description="Disordered" evidence="1">
    <location>
        <begin position="410"/>
        <end position="485"/>
    </location>
</feature>
<name>A0A835VPE9_CHLIN</name>
<reference evidence="3" key="1">
    <citation type="journal article" date="2020" name="bioRxiv">
        <title>Comparative genomics of Chlamydomonas.</title>
        <authorList>
            <person name="Craig R.J."/>
            <person name="Hasan A.R."/>
            <person name="Ness R.W."/>
            <person name="Keightley P.D."/>
        </authorList>
    </citation>
    <scope>NUCLEOTIDE SEQUENCE</scope>
    <source>
        <strain evidence="3">SAG 7.73</strain>
    </source>
</reference>
<dbReference type="PROSITE" id="PS51286">
    <property type="entry name" value="RAP"/>
    <property type="match status" value="1"/>
</dbReference>
<evidence type="ECO:0000313" key="4">
    <source>
        <dbReference type="Proteomes" id="UP000650467"/>
    </source>
</evidence>
<dbReference type="Proteomes" id="UP000650467">
    <property type="component" value="Unassembled WGS sequence"/>
</dbReference>
<dbReference type="GO" id="GO:0003723">
    <property type="term" value="F:RNA binding"/>
    <property type="evidence" value="ECO:0007669"/>
    <property type="project" value="TreeGrafter"/>
</dbReference>
<dbReference type="GO" id="GO:0009507">
    <property type="term" value="C:chloroplast"/>
    <property type="evidence" value="ECO:0007669"/>
    <property type="project" value="GOC"/>
</dbReference>
<feature type="region of interest" description="Disordered" evidence="1">
    <location>
        <begin position="1"/>
        <end position="23"/>
    </location>
</feature>
<evidence type="ECO:0000259" key="2">
    <source>
        <dbReference type="PROSITE" id="PS51286"/>
    </source>
</evidence>
<dbReference type="PANTHER" id="PTHR21228">
    <property type="entry name" value="FAST LEU-RICH DOMAIN-CONTAINING"/>
    <property type="match status" value="1"/>
</dbReference>
<dbReference type="GO" id="GO:0000963">
    <property type="term" value="P:mitochondrial RNA processing"/>
    <property type="evidence" value="ECO:0007669"/>
    <property type="project" value="TreeGrafter"/>
</dbReference>